<dbReference type="EMBL" id="QPKB01001508">
    <property type="protein sequence ID" value="RWR98322.1"/>
    <property type="molecule type" value="Genomic_DNA"/>
</dbReference>
<dbReference type="Proteomes" id="UP000283530">
    <property type="component" value="Unassembled WGS sequence"/>
</dbReference>
<organism evidence="2 3">
    <name type="scientific">Cinnamomum micranthum f. kanehirae</name>
    <dbReference type="NCBI Taxonomy" id="337451"/>
    <lineage>
        <taxon>Eukaryota</taxon>
        <taxon>Viridiplantae</taxon>
        <taxon>Streptophyta</taxon>
        <taxon>Embryophyta</taxon>
        <taxon>Tracheophyta</taxon>
        <taxon>Spermatophyta</taxon>
        <taxon>Magnoliopsida</taxon>
        <taxon>Magnoliidae</taxon>
        <taxon>Laurales</taxon>
        <taxon>Lauraceae</taxon>
        <taxon>Cinnamomum</taxon>
    </lineage>
</organism>
<evidence type="ECO:0000313" key="2">
    <source>
        <dbReference type="EMBL" id="RWR98322.1"/>
    </source>
</evidence>
<proteinExistence type="predicted"/>
<dbReference type="AlphaFoldDB" id="A0A3S3PCT0"/>
<keyword evidence="3" id="KW-1185">Reference proteome</keyword>
<keyword evidence="1" id="KW-0472">Membrane</keyword>
<reference evidence="2 3" key="1">
    <citation type="journal article" date="2019" name="Nat. Plants">
        <title>Stout camphor tree genome fills gaps in understanding of flowering plant genome evolution.</title>
        <authorList>
            <person name="Chaw S.M."/>
            <person name="Liu Y.C."/>
            <person name="Wu Y.W."/>
            <person name="Wang H.Y."/>
            <person name="Lin C.I."/>
            <person name="Wu C.S."/>
            <person name="Ke H.M."/>
            <person name="Chang L.Y."/>
            <person name="Hsu C.Y."/>
            <person name="Yang H.T."/>
            <person name="Sudianto E."/>
            <person name="Hsu M.H."/>
            <person name="Wu K.P."/>
            <person name="Wang L.N."/>
            <person name="Leebens-Mack J.H."/>
            <person name="Tsai I.J."/>
        </authorList>
    </citation>
    <scope>NUCLEOTIDE SEQUENCE [LARGE SCALE GENOMIC DNA]</scope>
    <source>
        <strain evidence="3">cv. Chaw 1501</strain>
        <tissue evidence="2">Young leaves</tissue>
    </source>
</reference>
<sequence>MNCLIIRYFRVFSLHSLTTRNNHQRLVQHPHYLGAFFFLSLGHGLIMRVVFSHGVGSQVFMDSFFVTGVDPKAIMSQNKEAIEKTIFSSFVSNFMKNSILSLPCYEQKSGAAPQLYTPFVLRTLVDSELLSRRNRTFDGPALF</sequence>
<feature type="transmembrane region" description="Helical" evidence="1">
    <location>
        <begin position="32"/>
        <end position="51"/>
    </location>
</feature>
<name>A0A3S3PCT0_9MAGN</name>
<dbReference type="OrthoDB" id="1066906at2759"/>
<comment type="caution">
    <text evidence="2">The sequence shown here is derived from an EMBL/GenBank/DDBJ whole genome shotgun (WGS) entry which is preliminary data.</text>
</comment>
<evidence type="ECO:0000313" key="3">
    <source>
        <dbReference type="Proteomes" id="UP000283530"/>
    </source>
</evidence>
<protein>
    <submittedName>
        <fullName evidence="2">Cytochrome c maturation protein ccmFN mitochondrion</fullName>
    </submittedName>
</protein>
<evidence type="ECO:0000256" key="1">
    <source>
        <dbReference type="SAM" id="Phobius"/>
    </source>
</evidence>
<gene>
    <name evidence="2" type="ORF">CKAN_02786100</name>
</gene>
<keyword evidence="1" id="KW-0812">Transmembrane</keyword>
<accession>A0A3S3PCT0</accession>
<keyword evidence="1" id="KW-1133">Transmembrane helix</keyword>